<proteinExistence type="predicted"/>
<feature type="region of interest" description="Disordered" evidence="1">
    <location>
        <begin position="1"/>
        <end position="37"/>
    </location>
</feature>
<reference evidence="2 3" key="1">
    <citation type="submission" date="2015-09" db="EMBL/GenBank/DDBJ databases">
        <title>Complete genome sequence of a benzo[a]pyrene-degrading bacterium Altererythrobacter epoxidivorans CGMCC 1.7731T.</title>
        <authorList>
            <person name="Li Z."/>
            <person name="Cheng H."/>
            <person name="Huo Y."/>
            <person name="Xu X."/>
        </authorList>
    </citation>
    <scope>NUCLEOTIDE SEQUENCE [LARGE SCALE GENOMIC DNA]</scope>
    <source>
        <strain evidence="2 3">CGMCC 1.7731</strain>
    </source>
</reference>
<protein>
    <submittedName>
        <fullName evidence="2">Uncharacterized protein</fullName>
    </submittedName>
</protein>
<keyword evidence="3" id="KW-1185">Reference proteome</keyword>
<dbReference type="Proteomes" id="UP000057938">
    <property type="component" value="Chromosome"/>
</dbReference>
<name>A0A0M4M4K0_9SPHN</name>
<gene>
    <name evidence="2" type="ORF">AMC99_01435</name>
</gene>
<dbReference type="KEGG" id="aep:AMC99_01435"/>
<feature type="compositionally biased region" description="Polar residues" evidence="1">
    <location>
        <begin position="1"/>
        <end position="11"/>
    </location>
</feature>
<sequence>MSTSHWTNNRPSLMRGVGGYGRAGSAGRLSSYSSAFS</sequence>
<dbReference type="EMBL" id="CP012669">
    <property type="protein sequence ID" value="ALE16728.1"/>
    <property type="molecule type" value="Genomic_DNA"/>
</dbReference>
<accession>A0A0M4M4K0</accession>
<evidence type="ECO:0000313" key="2">
    <source>
        <dbReference type="EMBL" id="ALE16728.1"/>
    </source>
</evidence>
<organism evidence="2 3">
    <name type="scientific">Altererythrobacter epoxidivorans</name>
    <dbReference type="NCBI Taxonomy" id="361183"/>
    <lineage>
        <taxon>Bacteria</taxon>
        <taxon>Pseudomonadati</taxon>
        <taxon>Pseudomonadota</taxon>
        <taxon>Alphaproteobacteria</taxon>
        <taxon>Sphingomonadales</taxon>
        <taxon>Erythrobacteraceae</taxon>
        <taxon>Altererythrobacter</taxon>
    </lineage>
</organism>
<feature type="compositionally biased region" description="Low complexity" evidence="1">
    <location>
        <begin position="25"/>
        <end position="37"/>
    </location>
</feature>
<dbReference type="AlphaFoldDB" id="A0A0M4M4K0"/>
<evidence type="ECO:0000313" key="3">
    <source>
        <dbReference type="Proteomes" id="UP000057938"/>
    </source>
</evidence>
<evidence type="ECO:0000256" key="1">
    <source>
        <dbReference type="SAM" id="MobiDB-lite"/>
    </source>
</evidence>
<dbReference type="STRING" id="361183.AMC99_01435"/>